<gene>
    <name evidence="3" type="ORF">B5F32_07285</name>
</gene>
<evidence type="ECO:0000313" key="3">
    <source>
        <dbReference type="EMBL" id="OUP19981.1"/>
    </source>
</evidence>
<comment type="caution">
    <text evidence="3">The sequence shown here is derived from an EMBL/GenBank/DDBJ whole genome shotgun (WGS) entry which is preliminary data.</text>
</comment>
<evidence type="ECO:0000313" key="4">
    <source>
        <dbReference type="Proteomes" id="UP000195950"/>
    </source>
</evidence>
<protein>
    <recommendedName>
        <fullName evidence="2">DUF6383 domain-containing protein</fullName>
    </recommendedName>
</protein>
<reference evidence="4" key="1">
    <citation type="submission" date="2017-04" db="EMBL/GenBank/DDBJ databases">
        <title>Function of individual gut microbiota members based on whole genome sequencing of pure cultures obtained from chicken caecum.</title>
        <authorList>
            <person name="Medvecky M."/>
            <person name="Cejkova D."/>
            <person name="Polansky O."/>
            <person name="Karasova D."/>
            <person name="Kubasova T."/>
            <person name="Cizek A."/>
            <person name="Rychlik I."/>
        </authorList>
    </citation>
    <scope>NUCLEOTIDE SEQUENCE [LARGE SCALE GENOMIC DNA]</scope>
    <source>
        <strain evidence="4">An199</strain>
    </source>
</reference>
<evidence type="ECO:0000259" key="2">
    <source>
        <dbReference type="Pfam" id="PF19910"/>
    </source>
</evidence>
<dbReference type="InterPro" id="IPR045963">
    <property type="entry name" value="DUF6383"/>
</dbReference>
<dbReference type="AlphaFoldDB" id="A0A1Y4IQR3"/>
<feature type="domain" description="DUF6383" evidence="2">
    <location>
        <begin position="1023"/>
        <end position="1097"/>
    </location>
</feature>
<name>A0A1Y4IQR3_PARDI</name>
<dbReference type="RefSeq" id="WP_087343537.1">
    <property type="nucleotide sequence ID" value="NZ_NFJX01000005.1"/>
</dbReference>
<evidence type="ECO:0000256" key="1">
    <source>
        <dbReference type="SAM" id="SignalP"/>
    </source>
</evidence>
<keyword evidence="1" id="KW-0732">Signal</keyword>
<feature type="signal peptide" evidence="1">
    <location>
        <begin position="1"/>
        <end position="22"/>
    </location>
</feature>
<dbReference type="Pfam" id="PF19910">
    <property type="entry name" value="DUF6383"/>
    <property type="match status" value="1"/>
</dbReference>
<sequence>MNKKISTLFAAAMLASAFTVNAGVYVGDAVSKLAIGNNEKLYQLQLNSVGSTTETTERVLALDEDGKILIENAQTVTLGTSLWCVNVQKQNQGQNPIFDFTNKSFGYVLDVTADGYKNWSKDANGLYTSTTAEVGGEVAGWQFAPVLDQLTQKCYLASYINSNDVAVLAIERGKVVVKIVAADKVNETNVEGLLKFTLVEAAHRVLSANDFNTKLGVQDDSNSDATVKLSFHKDYNNTKLVNPFSSNELRAEAITGTDAEFVYLYRTNEDGKKQYLRVDTAYANSVGEKFLNFAFGKEDVAPAGMLLDQYKFRMTYCSTEDSLYIQVKNAYMKPDDVEYWKDLTAVTHQTVNDTKKNNWVKLQDLVVADESRIVTIGEQPINTKISLGIGGCTAYKSVKTSVADDVYFIKNRKGEYLASPIYENGTIRWTTVNADEQNVEHMPAYQWVVLKHNTSSTVAETSKVEITNREFEAKTASNIQLNKKEGASWMYVGSTIAFGGTNLITSADSLEFIPVSAAAKADSLLGYKKLDNDSLLVNKYTFNYWHPYADNKFISKSSKDSTLIVLDDKDGFKVDTVSYNWNTTNASTVNIPYGYDKKVGFDRIKGLKRLHRTAYEISLDKAAWMINKEDKFNVSEYSNGIQKSNYVPVFFKENNQFGDKCYHAIVMASRTNADADFEIVDGTVKAGVSDYDGSATLKSQVLDESRTSAFYIAPDNTPLYRRFNSAELEGNVGDAADTLRFIEKYRKEYLQVENNKNFMKDGIEFLGIYTPEKTEDGLSFIVDTAWVNRGAGNIKPQYLISIERNDFEGAPGVPCSYTHNHFDNEGNQVDAEHCSHATAAIPGFERGKYLINFHDLANNYAVANADDYKWKKYDRAGFVEAIRVADTLYVLRDEFKNLKNEEIDFAALNKAEKTAEAAAKKAGKTYYSYKYDLSGDSHKYVTWSMRFVDKNVAANEVEADRAFLFESMAQNKKDAIAPKYAAWLKMQNGCLVLSDATSSKFDETATGGDDALIFNVEQGDDIATDNETIEAVEGVSITTDNGTVTIQGAAGKSVVITNILGKVVAETVLTSDNATIAVPAGIVAVAVDGEEAVKVVVK</sequence>
<dbReference type="EMBL" id="NFJX01000005">
    <property type="protein sequence ID" value="OUP19981.1"/>
    <property type="molecule type" value="Genomic_DNA"/>
</dbReference>
<accession>A0A1Y4IQR3</accession>
<feature type="chain" id="PRO_5012215415" description="DUF6383 domain-containing protein" evidence="1">
    <location>
        <begin position="23"/>
        <end position="1098"/>
    </location>
</feature>
<proteinExistence type="predicted"/>
<dbReference type="Proteomes" id="UP000195950">
    <property type="component" value="Unassembled WGS sequence"/>
</dbReference>
<organism evidence="3 4">
    <name type="scientific">Parabacteroides distasonis</name>
    <dbReference type="NCBI Taxonomy" id="823"/>
    <lineage>
        <taxon>Bacteria</taxon>
        <taxon>Pseudomonadati</taxon>
        <taxon>Bacteroidota</taxon>
        <taxon>Bacteroidia</taxon>
        <taxon>Bacteroidales</taxon>
        <taxon>Tannerellaceae</taxon>
        <taxon>Parabacteroides</taxon>
    </lineage>
</organism>